<comment type="caution">
    <text evidence="4">The sequence shown here is derived from an EMBL/GenBank/DDBJ whole genome shotgun (WGS) entry which is preliminary data.</text>
</comment>
<dbReference type="InterPro" id="IPR050832">
    <property type="entry name" value="Bact_Acetyltransf"/>
</dbReference>
<evidence type="ECO:0000256" key="1">
    <source>
        <dbReference type="ARBA" id="ARBA00022679"/>
    </source>
</evidence>
<feature type="domain" description="N-acetyltransferase" evidence="3">
    <location>
        <begin position="4"/>
        <end position="159"/>
    </location>
</feature>
<dbReference type="Gene3D" id="3.40.630.30">
    <property type="match status" value="1"/>
</dbReference>
<evidence type="ECO:0000256" key="2">
    <source>
        <dbReference type="ARBA" id="ARBA00023315"/>
    </source>
</evidence>
<evidence type="ECO:0000259" key="3">
    <source>
        <dbReference type="PROSITE" id="PS51186"/>
    </source>
</evidence>
<keyword evidence="2" id="KW-0012">Acyltransferase</keyword>
<dbReference type="CDD" id="cd04301">
    <property type="entry name" value="NAT_SF"/>
    <property type="match status" value="1"/>
</dbReference>
<accession>A0A844WC89</accession>
<dbReference type="PROSITE" id="PS51186">
    <property type="entry name" value="GNAT"/>
    <property type="match status" value="1"/>
</dbReference>
<dbReference type="InterPro" id="IPR016181">
    <property type="entry name" value="Acyl_CoA_acyltransferase"/>
</dbReference>
<reference evidence="4 5" key="1">
    <citation type="submission" date="2019-11" db="EMBL/GenBank/DDBJ databases">
        <title>Pseudooceanicola pacifica sp. nov., isolated from deep-sea sediment of the Pacific Ocean.</title>
        <authorList>
            <person name="Lyu L."/>
        </authorList>
    </citation>
    <scope>NUCLEOTIDE SEQUENCE [LARGE SCALE GENOMIC DNA]</scope>
    <source>
        <strain evidence="4 5">216_PA32_1</strain>
    </source>
</reference>
<sequence>MSDPILRPWTPADRQWLTGLHARLYREEAGFDDSFATAVDAVQEGYAGRASPREMALVVEEAGQGRGSIFCTRLDAQTGQVRLFLLAPHLRGTGLAGRMLESVTDFARQTGCSRMKLWTHESHEAACRLYRRCGWIPEDSRSVRNYGQDLVELTWIRSL</sequence>
<keyword evidence="5" id="KW-1185">Reference proteome</keyword>
<gene>
    <name evidence="4" type="ORF">GLS40_06925</name>
</gene>
<name>A0A844WC89_9RHOB</name>
<dbReference type="Proteomes" id="UP000443843">
    <property type="component" value="Unassembled WGS sequence"/>
</dbReference>
<dbReference type="PANTHER" id="PTHR43877:SF2">
    <property type="entry name" value="AMINOALKYLPHOSPHONATE N-ACETYLTRANSFERASE-RELATED"/>
    <property type="match status" value="1"/>
</dbReference>
<dbReference type="RefSeq" id="WP_160382016.1">
    <property type="nucleotide sequence ID" value="NZ_WNXQ01000003.1"/>
</dbReference>
<dbReference type="SUPFAM" id="SSF55729">
    <property type="entry name" value="Acyl-CoA N-acyltransferases (Nat)"/>
    <property type="match status" value="1"/>
</dbReference>
<dbReference type="InterPro" id="IPR000182">
    <property type="entry name" value="GNAT_dom"/>
</dbReference>
<evidence type="ECO:0000313" key="4">
    <source>
        <dbReference type="EMBL" id="MWB77752.1"/>
    </source>
</evidence>
<keyword evidence="1 4" id="KW-0808">Transferase</keyword>
<dbReference type="EMBL" id="WNXQ01000003">
    <property type="protein sequence ID" value="MWB77752.1"/>
    <property type="molecule type" value="Genomic_DNA"/>
</dbReference>
<evidence type="ECO:0000313" key="5">
    <source>
        <dbReference type="Proteomes" id="UP000443843"/>
    </source>
</evidence>
<dbReference type="GO" id="GO:0016747">
    <property type="term" value="F:acyltransferase activity, transferring groups other than amino-acyl groups"/>
    <property type="evidence" value="ECO:0007669"/>
    <property type="project" value="InterPro"/>
</dbReference>
<dbReference type="PANTHER" id="PTHR43877">
    <property type="entry name" value="AMINOALKYLPHOSPHONATE N-ACETYLTRANSFERASE-RELATED-RELATED"/>
    <property type="match status" value="1"/>
</dbReference>
<proteinExistence type="predicted"/>
<dbReference type="AlphaFoldDB" id="A0A844WC89"/>
<dbReference type="Pfam" id="PF00583">
    <property type="entry name" value="Acetyltransf_1"/>
    <property type="match status" value="1"/>
</dbReference>
<organism evidence="4 5">
    <name type="scientific">Pseudooceanicola pacificus</name>
    <dbReference type="NCBI Taxonomy" id="2676438"/>
    <lineage>
        <taxon>Bacteria</taxon>
        <taxon>Pseudomonadati</taxon>
        <taxon>Pseudomonadota</taxon>
        <taxon>Alphaproteobacteria</taxon>
        <taxon>Rhodobacterales</taxon>
        <taxon>Paracoccaceae</taxon>
        <taxon>Pseudooceanicola</taxon>
    </lineage>
</organism>
<protein>
    <submittedName>
        <fullName evidence="4">GNAT family N-acetyltransferase</fullName>
    </submittedName>
</protein>